<dbReference type="PROSITE" id="PS51379">
    <property type="entry name" value="4FE4S_FER_2"/>
    <property type="match status" value="2"/>
</dbReference>
<keyword evidence="6" id="KW-0408">Iron</keyword>
<evidence type="ECO:0000313" key="10">
    <source>
        <dbReference type="Proteomes" id="UP000426444"/>
    </source>
</evidence>
<evidence type="ECO:0000256" key="7">
    <source>
        <dbReference type="ARBA" id="ARBA00023014"/>
    </source>
</evidence>
<dbReference type="GO" id="GO:0051539">
    <property type="term" value="F:4 iron, 4 sulfur cluster binding"/>
    <property type="evidence" value="ECO:0007669"/>
    <property type="project" value="UniProtKB-KW"/>
</dbReference>
<keyword evidence="10" id="KW-1185">Reference proteome</keyword>
<evidence type="ECO:0000313" key="9">
    <source>
        <dbReference type="EMBL" id="QGT99674.1"/>
    </source>
</evidence>
<dbReference type="InterPro" id="IPR050572">
    <property type="entry name" value="Fe-S_Ferredoxin"/>
</dbReference>
<evidence type="ECO:0000256" key="2">
    <source>
        <dbReference type="ARBA" id="ARBA00022485"/>
    </source>
</evidence>
<keyword evidence="7" id="KW-0411">Iron-sulfur</keyword>
<dbReference type="Gene3D" id="3.30.70.20">
    <property type="match status" value="1"/>
</dbReference>
<dbReference type="PANTHER" id="PTHR43687:SF6">
    <property type="entry name" value="L-ASPARTATE SEMIALDEHYDE SULFURTRANSFERASE IRON-SULFUR SUBUNIT"/>
    <property type="match status" value="1"/>
</dbReference>
<keyword evidence="1" id="KW-0813">Transport</keyword>
<evidence type="ECO:0000256" key="3">
    <source>
        <dbReference type="ARBA" id="ARBA00022723"/>
    </source>
</evidence>
<evidence type="ECO:0000259" key="8">
    <source>
        <dbReference type="PROSITE" id="PS51379"/>
    </source>
</evidence>
<organism evidence="9 10">
    <name type="scientific">Candidatus Syntrophocurvum alkaliphilum</name>
    <dbReference type="NCBI Taxonomy" id="2293317"/>
    <lineage>
        <taxon>Bacteria</taxon>
        <taxon>Bacillati</taxon>
        <taxon>Bacillota</taxon>
        <taxon>Clostridia</taxon>
        <taxon>Eubacteriales</taxon>
        <taxon>Syntrophomonadaceae</taxon>
        <taxon>Candidatus Syntrophocurvum</taxon>
    </lineage>
</organism>
<dbReference type="AlphaFoldDB" id="A0A6I6DIG1"/>
<evidence type="ECO:0000256" key="1">
    <source>
        <dbReference type="ARBA" id="ARBA00022448"/>
    </source>
</evidence>
<dbReference type="KEGG" id="salq:SYNTR_1081"/>
<evidence type="ECO:0000256" key="6">
    <source>
        <dbReference type="ARBA" id="ARBA00023004"/>
    </source>
</evidence>
<evidence type="ECO:0000256" key="5">
    <source>
        <dbReference type="ARBA" id="ARBA00022982"/>
    </source>
</evidence>
<dbReference type="RefSeq" id="WP_156203548.1">
    <property type="nucleotide sequence ID" value="NZ_CP046457.1"/>
</dbReference>
<sequence length="127" mass="14042">MVLVKRTIVKIDEELCDGCGACISPCAEGALTLIDGKAKIIREELCDGAGFCIGVCPTGALTLEERVAEEFSELEVEKNLRQSNTTYIPQKCNFCSNTEDNKYLLPIKHKGESMWCCTRCLPRLIHG</sequence>
<dbReference type="GO" id="GO:0046872">
    <property type="term" value="F:metal ion binding"/>
    <property type="evidence" value="ECO:0007669"/>
    <property type="project" value="UniProtKB-KW"/>
</dbReference>
<dbReference type="InterPro" id="IPR017896">
    <property type="entry name" value="4Fe4S_Fe-S-bd"/>
</dbReference>
<dbReference type="PANTHER" id="PTHR43687">
    <property type="entry name" value="ADENYLYLSULFATE REDUCTASE, BETA SUBUNIT"/>
    <property type="match status" value="1"/>
</dbReference>
<dbReference type="Proteomes" id="UP000426444">
    <property type="component" value="Chromosome"/>
</dbReference>
<protein>
    <submittedName>
        <fullName evidence="9">Ferredoxin 3 fused to uncharacterized domain</fullName>
    </submittedName>
</protein>
<dbReference type="Pfam" id="PF13237">
    <property type="entry name" value="Fer4_10"/>
    <property type="match status" value="1"/>
</dbReference>
<keyword evidence="3" id="KW-0479">Metal-binding</keyword>
<reference evidence="10" key="1">
    <citation type="journal article" date="2019" name="Microbiology">
        <title>Complete Genome Sequence of an Uncultured Bacterium of the Candidate Phylum Bipolaricaulota.</title>
        <authorList>
            <person name="Kadnikov V.V."/>
            <person name="Mardanov A.V."/>
            <person name="Beletsky A.V."/>
            <person name="Frank Y.A."/>
            <person name="Karnachuk O.V."/>
            <person name="Ravin N.V."/>
        </authorList>
    </citation>
    <scope>NUCLEOTIDE SEQUENCE [LARGE SCALE GENOMIC DNA]</scope>
</reference>
<dbReference type="SUPFAM" id="SSF54862">
    <property type="entry name" value="4Fe-4S ferredoxins"/>
    <property type="match status" value="1"/>
</dbReference>
<keyword evidence="2" id="KW-0004">4Fe-4S</keyword>
<dbReference type="EMBL" id="CP046457">
    <property type="protein sequence ID" value="QGT99674.1"/>
    <property type="molecule type" value="Genomic_DNA"/>
</dbReference>
<dbReference type="OrthoDB" id="9795268at2"/>
<feature type="domain" description="4Fe-4S ferredoxin-type" evidence="8">
    <location>
        <begin position="7"/>
        <end position="36"/>
    </location>
</feature>
<keyword evidence="4" id="KW-0677">Repeat</keyword>
<proteinExistence type="predicted"/>
<keyword evidence="5" id="KW-0249">Electron transport</keyword>
<name>A0A6I6DIG1_9FIRM</name>
<evidence type="ECO:0000256" key="4">
    <source>
        <dbReference type="ARBA" id="ARBA00022737"/>
    </source>
</evidence>
<feature type="domain" description="4Fe-4S ferredoxin-type" evidence="8">
    <location>
        <begin position="37"/>
        <end position="66"/>
    </location>
</feature>
<accession>A0A6I6DIG1</accession>
<gene>
    <name evidence="9" type="ORF">SYNTR_1081</name>
</gene>